<dbReference type="CDD" id="cd16935">
    <property type="entry name" value="HATPase_AgrC-ComD-like"/>
    <property type="match status" value="1"/>
</dbReference>
<protein>
    <recommendedName>
        <fullName evidence="2">Sensor histidine kinase NatK-like C-terminal domain-containing protein</fullName>
    </recommendedName>
</protein>
<name>A0A087EK76_9BIFI</name>
<comment type="caution">
    <text evidence="3">The sequence shown here is derived from an EMBL/GenBank/DDBJ whole genome shotgun (WGS) entry which is preliminary data.</text>
</comment>
<dbReference type="InterPro" id="IPR036890">
    <property type="entry name" value="HATPase_C_sf"/>
</dbReference>
<dbReference type="AlphaFoldDB" id="A0A087EK76"/>
<dbReference type="Pfam" id="PF14501">
    <property type="entry name" value="HATPase_c_5"/>
    <property type="match status" value="1"/>
</dbReference>
<dbReference type="SUPFAM" id="SSF55874">
    <property type="entry name" value="ATPase domain of HSP90 chaperone/DNA topoisomerase II/histidine kinase"/>
    <property type="match status" value="1"/>
</dbReference>
<dbReference type="eggNOG" id="COG3290">
    <property type="taxonomic scope" value="Bacteria"/>
</dbReference>
<proteinExistence type="predicted"/>
<keyword evidence="1" id="KW-0812">Transmembrane</keyword>
<evidence type="ECO:0000256" key="1">
    <source>
        <dbReference type="SAM" id="Phobius"/>
    </source>
</evidence>
<organism evidence="3 4">
    <name type="scientific">Bifidobacterium tsurumiense</name>
    <dbReference type="NCBI Taxonomy" id="356829"/>
    <lineage>
        <taxon>Bacteria</taxon>
        <taxon>Bacillati</taxon>
        <taxon>Actinomycetota</taxon>
        <taxon>Actinomycetes</taxon>
        <taxon>Bifidobacteriales</taxon>
        <taxon>Bifidobacteriaceae</taxon>
        <taxon>Bifidobacterium</taxon>
    </lineage>
</organism>
<accession>A0A087EK76</accession>
<keyword evidence="1" id="KW-1133">Transmembrane helix</keyword>
<feature type="transmembrane region" description="Helical" evidence="1">
    <location>
        <begin position="185"/>
        <end position="204"/>
    </location>
</feature>
<evidence type="ECO:0000313" key="4">
    <source>
        <dbReference type="Proteomes" id="UP000029080"/>
    </source>
</evidence>
<evidence type="ECO:0000313" key="3">
    <source>
        <dbReference type="EMBL" id="KFJ08177.1"/>
    </source>
</evidence>
<dbReference type="STRING" id="356829.BITS_0509"/>
<reference evidence="3 4" key="1">
    <citation type="submission" date="2014-03" db="EMBL/GenBank/DDBJ databases">
        <title>Genomics of Bifidobacteria.</title>
        <authorList>
            <person name="Ventura M."/>
            <person name="Milani C."/>
            <person name="Lugli G.A."/>
        </authorList>
    </citation>
    <scope>NUCLEOTIDE SEQUENCE [LARGE SCALE GENOMIC DNA]</scope>
    <source>
        <strain evidence="3 4">JCM 13495</strain>
    </source>
</reference>
<gene>
    <name evidence="3" type="ORF">BITS_0509</name>
</gene>
<feature type="transmembrane region" description="Helical" evidence="1">
    <location>
        <begin position="155"/>
        <end position="179"/>
    </location>
</feature>
<keyword evidence="4" id="KW-1185">Reference proteome</keyword>
<dbReference type="Gene3D" id="3.30.565.10">
    <property type="entry name" value="Histidine kinase-like ATPase, C-terminal domain"/>
    <property type="match status" value="1"/>
</dbReference>
<sequence length="430" mass="48191">MLNLPIVTLMGIASVIGLGDTHFNKRALTHVLSSMTIIAAIMASSIWFELSLISFDTSSTSLEAPTSQLLLGIFAVLWCTRWQQGIYICVWAQIVASIFSELVDLLSMLASDVAQPVLRIVLSIVVCIPVYWVCRIWLRPVFVMPESRDEARQKVIFAFIVAVIFILLSNYQLIFLLIGSREHSLMIPAFRLLTGTLSLLALYLQNDIDRRQRVRTELLTMQQLWETKRSQYEISKQTIDLINRKSHDLKYHIAAFKAMNEKQIVDGAFRNIERSVSMYDSSVHTGNPALDVVFTEKSLYCESQNIALMCMVDGKQLDFIDPTDMYVIFGNALDNAIENVKGNADVNKRIIQVNVSGRGNLIVASVRNYCDTPVALIGGLPKTSKIGEAGYHGYGIRSIQYTVEQYGGAIKVDVSDNTFTLQMIFPAPMP</sequence>
<dbReference type="InterPro" id="IPR032834">
    <property type="entry name" value="NatK-like_C"/>
</dbReference>
<evidence type="ECO:0000259" key="2">
    <source>
        <dbReference type="Pfam" id="PF14501"/>
    </source>
</evidence>
<keyword evidence="1" id="KW-0472">Membrane</keyword>
<dbReference type="Proteomes" id="UP000029080">
    <property type="component" value="Unassembled WGS sequence"/>
</dbReference>
<dbReference type="EMBL" id="JGZU01000003">
    <property type="protein sequence ID" value="KFJ08177.1"/>
    <property type="molecule type" value="Genomic_DNA"/>
</dbReference>
<feature type="transmembrane region" description="Helical" evidence="1">
    <location>
        <begin position="116"/>
        <end position="134"/>
    </location>
</feature>
<feature type="transmembrane region" description="Helical" evidence="1">
    <location>
        <begin position="35"/>
        <end position="55"/>
    </location>
</feature>
<feature type="domain" description="Sensor histidine kinase NatK-like C-terminal" evidence="2">
    <location>
        <begin position="321"/>
        <end position="426"/>
    </location>
</feature>